<dbReference type="SUPFAM" id="SSF88659">
    <property type="entry name" value="Sigma3 and sigma4 domains of RNA polymerase sigma factors"/>
    <property type="match status" value="1"/>
</dbReference>
<gene>
    <name evidence="2" type="ORF">COU31_01870</name>
</gene>
<dbReference type="Proteomes" id="UP000231183">
    <property type="component" value="Unassembled WGS sequence"/>
</dbReference>
<evidence type="ECO:0000313" key="2">
    <source>
        <dbReference type="EMBL" id="PIT87677.1"/>
    </source>
</evidence>
<dbReference type="Pfam" id="PF04545">
    <property type="entry name" value="Sigma70_r4"/>
    <property type="match status" value="1"/>
</dbReference>
<protein>
    <recommendedName>
        <fullName evidence="1">RNA polymerase sigma-70 region 4 domain-containing protein</fullName>
    </recommendedName>
</protein>
<organism evidence="2 3">
    <name type="scientific">Candidatus Magasanikbacteria bacterium CG10_big_fil_rev_8_21_14_0_10_40_10</name>
    <dbReference type="NCBI Taxonomy" id="1974648"/>
    <lineage>
        <taxon>Bacteria</taxon>
        <taxon>Candidatus Magasanikiibacteriota</taxon>
    </lineage>
</organism>
<dbReference type="EMBL" id="PFBX01000014">
    <property type="protein sequence ID" value="PIT87677.1"/>
    <property type="molecule type" value="Genomic_DNA"/>
</dbReference>
<name>A0A2M6W4G4_9BACT</name>
<dbReference type="PANTHER" id="PTHR30603:SF47">
    <property type="entry name" value="RNA POLYMERASE SIGMA FACTOR SIGD, CHLOROPLASTIC"/>
    <property type="match status" value="1"/>
</dbReference>
<reference evidence="3" key="1">
    <citation type="submission" date="2017-09" db="EMBL/GenBank/DDBJ databases">
        <title>Depth-based differentiation of microbial function through sediment-hosted aquifers and enrichment of novel symbionts in the deep terrestrial subsurface.</title>
        <authorList>
            <person name="Probst A.J."/>
            <person name="Ladd B."/>
            <person name="Jarett J.K."/>
            <person name="Geller-Mcgrath D.E."/>
            <person name="Sieber C.M.K."/>
            <person name="Emerson J.B."/>
            <person name="Anantharaman K."/>
            <person name="Thomas B.C."/>
            <person name="Malmstrom R."/>
            <person name="Stieglmeier M."/>
            <person name="Klingl A."/>
            <person name="Woyke T."/>
            <person name="Ryan C.M."/>
            <person name="Banfield J.F."/>
        </authorList>
    </citation>
    <scope>NUCLEOTIDE SEQUENCE [LARGE SCALE GENOMIC DNA]</scope>
</reference>
<evidence type="ECO:0000313" key="3">
    <source>
        <dbReference type="Proteomes" id="UP000231183"/>
    </source>
</evidence>
<dbReference type="InterPro" id="IPR007630">
    <property type="entry name" value="RNA_pol_sigma70_r4"/>
</dbReference>
<dbReference type="GO" id="GO:0003700">
    <property type="term" value="F:DNA-binding transcription factor activity"/>
    <property type="evidence" value="ECO:0007669"/>
    <property type="project" value="InterPro"/>
</dbReference>
<dbReference type="InterPro" id="IPR013324">
    <property type="entry name" value="RNA_pol_sigma_r3/r4-like"/>
</dbReference>
<sequence length="151" mass="17325">MAEKTNVDQKTWPAISAGCNRADANNEFKAVKTASALLGFGHAPQEQITLEGAFLEKEEREIAQKIIEIIQEPREQKILKMRFGLGEYDRSHTFQEIGDEMGLTGARIVQIYNKIMNKLRHKRFRLERLDEAAGLPKQDFVGLQKKQRRTI</sequence>
<dbReference type="GO" id="GO:0006352">
    <property type="term" value="P:DNA-templated transcription initiation"/>
    <property type="evidence" value="ECO:0007669"/>
    <property type="project" value="InterPro"/>
</dbReference>
<dbReference type="Gene3D" id="1.10.10.10">
    <property type="entry name" value="Winged helix-like DNA-binding domain superfamily/Winged helix DNA-binding domain"/>
    <property type="match status" value="1"/>
</dbReference>
<dbReference type="InterPro" id="IPR036388">
    <property type="entry name" value="WH-like_DNA-bd_sf"/>
</dbReference>
<accession>A0A2M6W4G4</accession>
<dbReference type="InterPro" id="IPR050239">
    <property type="entry name" value="Sigma-70_RNA_pol_init_factors"/>
</dbReference>
<evidence type="ECO:0000259" key="1">
    <source>
        <dbReference type="Pfam" id="PF04545"/>
    </source>
</evidence>
<proteinExistence type="predicted"/>
<feature type="domain" description="RNA polymerase sigma-70 region 4" evidence="1">
    <location>
        <begin position="73"/>
        <end position="121"/>
    </location>
</feature>
<dbReference type="InterPro" id="IPR000943">
    <property type="entry name" value="RNA_pol_sigma70"/>
</dbReference>
<dbReference type="PANTHER" id="PTHR30603">
    <property type="entry name" value="RNA POLYMERASE SIGMA FACTOR RPO"/>
    <property type="match status" value="1"/>
</dbReference>
<comment type="caution">
    <text evidence="2">The sequence shown here is derived from an EMBL/GenBank/DDBJ whole genome shotgun (WGS) entry which is preliminary data.</text>
</comment>
<dbReference type="PRINTS" id="PR00046">
    <property type="entry name" value="SIGMA70FCT"/>
</dbReference>
<dbReference type="AlphaFoldDB" id="A0A2M6W4G4"/>